<sequence>MVAKIFIDGEAGTTGLQIRDRLAGRRDLEVLSIAADKRKDQDERKRLLNAADVAILCLPDDAAKESVSLIDNGTTRVIDASTAYRVDPNWAYGFAEMDKGQSEVIAKARFVANPGCWPQGLIANVRPLIAAGLLPVDYAVSYNGISGYSGGGKQMIAEYEAAGDHASQFMAYGLTFNHKHVPEMTRYTGLSAAPLFVPTVGDFAQGMTTFVPLQLGQLAKVPSGKELHAAIADHFAAITDSFVVVAPYDPALGKSPALDPQAHNDSNTMTLHVFANDARAQAVLVAVYDNLGKGASGAAVQNLNLMLGVSARESLAA</sequence>
<organism evidence="9 11">
    <name type="scientific">Devosia psychrophila</name>
    <dbReference type="NCBI Taxonomy" id="728005"/>
    <lineage>
        <taxon>Bacteria</taxon>
        <taxon>Pseudomonadati</taxon>
        <taxon>Pseudomonadota</taxon>
        <taxon>Alphaproteobacteria</taxon>
        <taxon>Hyphomicrobiales</taxon>
        <taxon>Devosiaceae</taxon>
        <taxon>Devosia</taxon>
    </lineage>
</organism>
<dbReference type="CDD" id="cd23935">
    <property type="entry name" value="AGPR_2_C"/>
    <property type="match status" value="1"/>
</dbReference>
<keyword evidence="5 6" id="KW-0560">Oxidoreductase</keyword>
<dbReference type="NCBIfam" id="TIGR01851">
    <property type="entry name" value="argC_other"/>
    <property type="match status" value="1"/>
</dbReference>
<dbReference type="GO" id="GO:0003942">
    <property type="term" value="F:N-acetyl-gamma-glutamyl-phosphate reductase activity"/>
    <property type="evidence" value="ECO:0007669"/>
    <property type="project" value="UniProtKB-UniRule"/>
</dbReference>
<dbReference type="InterPro" id="IPR050085">
    <property type="entry name" value="AGPR"/>
</dbReference>
<dbReference type="InterPro" id="IPR058924">
    <property type="entry name" value="AGPR_dimerisation_dom"/>
</dbReference>
<dbReference type="Gene3D" id="3.30.360.10">
    <property type="entry name" value="Dihydrodipicolinate Reductase, domain 2"/>
    <property type="match status" value="1"/>
</dbReference>
<dbReference type="SUPFAM" id="SSF55347">
    <property type="entry name" value="Glyceraldehyde-3-phosphate dehydrogenase-like, C-terminal domain"/>
    <property type="match status" value="1"/>
</dbReference>
<dbReference type="GO" id="GO:0006526">
    <property type="term" value="P:L-arginine biosynthetic process"/>
    <property type="evidence" value="ECO:0007669"/>
    <property type="project" value="UniProtKB-UniRule"/>
</dbReference>
<keyword evidence="1 6" id="KW-0963">Cytoplasm</keyword>
<keyword evidence="2 6" id="KW-0055">Arginine biosynthesis</keyword>
<dbReference type="CDD" id="cd17896">
    <property type="entry name" value="AGPR_2_N"/>
    <property type="match status" value="1"/>
</dbReference>
<dbReference type="Pfam" id="PF01118">
    <property type="entry name" value="Semialdhyde_dh"/>
    <property type="match status" value="1"/>
</dbReference>
<feature type="active site" evidence="6">
    <location>
        <position position="116"/>
    </location>
</feature>
<dbReference type="PATRIC" id="fig|728005.3.peg.4445"/>
<evidence type="ECO:0000256" key="4">
    <source>
        <dbReference type="ARBA" id="ARBA00022857"/>
    </source>
</evidence>
<name>A0A0F5Q060_9HYPH</name>
<evidence type="ECO:0000313" key="8">
    <source>
        <dbReference type="EMBL" id="KKC33459.1"/>
    </source>
</evidence>
<keyword evidence="10" id="KW-1185">Reference proteome</keyword>
<dbReference type="InterPro" id="IPR000534">
    <property type="entry name" value="Semialdehyde_DH_NAD-bd"/>
</dbReference>
<evidence type="ECO:0000256" key="3">
    <source>
        <dbReference type="ARBA" id="ARBA00022605"/>
    </source>
</evidence>
<evidence type="ECO:0000256" key="2">
    <source>
        <dbReference type="ARBA" id="ARBA00022571"/>
    </source>
</evidence>
<dbReference type="EC" id="1.2.1.38" evidence="6"/>
<dbReference type="PANTHER" id="PTHR32338:SF10">
    <property type="entry name" value="N-ACETYL-GAMMA-GLUTAMYL-PHOSPHATE REDUCTASE, CHLOROPLASTIC-RELATED"/>
    <property type="match status" value="1"/>
</dbReference>
<dbReference type="SUPFAM" id="SSF51735">
    <property type="entry name" value="NAD(P)-binding Rossmann-fold domains"/>
    <property type="match status" value="1"/>
</dbReference>
<keyword evidence="3 6" id="KW-0028">Amino-acid biosynthesis</keyword>
<comment type="catalytic activity">
    <reaction evidence="6">
        <text>N-acetyl-L-glutamate 5-semialdehyde + phosphate + NADP(+) = N-acetyl-L-glutamyl 5-phosphate + NADPH + H(+)</text>
        <dbReference type="Rhea" id="RHEA:21588"/>
        <dbReference type="ChEBI" id="CHEBI:15378"/>
        <dbReference type="ChEBI" id="CHEBI:29123"/>
        <dbReference type="ChEBI" id="CHEBI:43474"/>
        <dbReference type="ChEBI" id="CHEBI:57783"/>
        <dbReference type="ChEBI" id="CHEBI:57936"/>
        <dbReference type="ChEBI" id="CHEBI:58349"/>
        <dbReference type="EC" id="1.2.1.38"/>
    </reaction>
</comment>
<reference evidence="9 11" key="2">
    <citation type="submission" date="2016-10" db="EMBL/GenBank/DDBJ databases">
        <authorList>
            <person name="de Groot N.N."/>
        </authorList>
    </citation>
    <scope>NUCLEOTIDE SEQUENCE [LARGE SCALE GENOMIC DNA]</scope>
    <source>
        <strain evidence="9 11">CGMCC 1.10210</strain>
    </source>
</reference>
<feature type="domain" description="Semialdehyde dehydrogenase NAD-binding" evidence="7">
    <location>
        <begin position="4"/>
        <end position="105"/>
    </location>
</feature>
<dbReference type="Pfam" id="PF22698">
    <property type="entry name" value="Semialdhyde_dhC_1"/>
    <property type="match status" value="1"/>
</dbReference>
<dbReference type="GO" id="GO:0051287">
    <property type="term" value="F:NAD binding"/>
    <property type="evidence" value="ECO:0007669"/>
    <property type="project" value="InterPro"/>
</dbReference>
<dbReference type="STRING" id="728005.SAMN04488059_10167"/>
<evidence type="ECO:0000259" key="7">
    <source>
        <dbReference type="SMART" id="SM00859"/>
    </source>
</evidence>
<dbReference type="AlphaFoldDB" id="A0A0F5Q060"/>
<protein>
    <recommendedName>
        <fullName evidence="6">N-acetyl-gamma-glutamyl-phosphate reductase</fullName>
        <shortName evidence="6">AGPR</shortName>
        <ecNumber evidence="6">1.2.1.38</ecNumber>
    </recommendedName>
    <alternativeName>
        <fullName evidence="6">N-acetyl-glutamate semialdehyde dehydrogenase</fullName>
        <shortName evidence="6">NAGSA dehydrogenase</shortName>
    </alternativeName>
</protein>
<accession>A0A0F5Q060</accession>
<dbReference type="InterPro" id="IPR010136">
    <property type="entry name" value="AGPR_type-2"/>
</dbReference>
<comment type="pathway">
    <text evidence="6">Amino-acid biosynthesis; L-arginine biosynthesis; N(2)-acetyl-L-ornithine from L-glutamate: step 3/4.</text>
</comment>
<comment type="similarity">
    <text evidence="6">Belongs to the NAGSA dehydrogenase family. Type 2 subfamily.</text>
</comment>
<gene>
    <name evidence="6" type="primary">argC</name>
    <name evidence="9" type="ORF">SAMN04488059_10167</name>
    <name evidence="8" type="ORF">WH91_08645</name>
</gene>
<evidence type="ECO:0000256" key="6">
    <source>
        <dbReference type="HAMAP-Rule" id="MF_01110"/>
    </source>
</evidence>
<dbReference type="UniPathway" id="UPA00068">
    <property type="reaction ID" value="UER00108"/>
</dbReference>
<dbReference type="Proteomes" id="UP000033519">
    <property type="component" value="Unassembled WGS sequence"/>
</dbReference>
<keyword evidence="4 6" id="KW-0521">NADP</keyword>
<dbReference type="InterPro" id="IPR036291">
    <property type="entry name" value="NAD(P)-bd_dom_sf"/>
</dbReference>
<proteinExistence type="inferred from homology"/>
<dbReference type="EMBL" id="LAPV01000092">
    <property type="protein sequence ID" value="KKC33459.1"/>
    <property type="molecule type" value="Genomic_DNA"/>
</dbReference>
<dbReference type="Gene3D" id="3.40.50.720">
    <property type="entry name" value="NAD(P)-binding Rossmann-like Domain"/>
    <property type="match status" value="1"/>
</dbReference>
<comment type="function">
    <text evidence="6">Catalyzes the NADPH-dependent reduction of N-acetyl-5-glutamyl phosphate to yield N-acetyl-L-glutamate 5-semialdehyde.</text>
</comment>
<dbReference type="Proteomes" id="UP000182258">
    <property type="component" value="Unassembled WGS sequence"/>
</dbReference>
<evidence type="ECO:0000313" key="9">
    <source>
        <dbReference type="EMBL" id="SFB92510.1"/>
    </source>
</evidence>
<dbReference type="GO" id="GO:0005737">
    <property type="term" value="C:cytoplasm"/>
    <property type="evidence" value="ECO:0007669"/>
    <property type="project" value="UniProtKB-SubCell"/>
</dbReference>
<evidence type="ECO:0000256" key="5">
    <source>
        <dbReference type="ARBA" id="ARBA00023002"/>
    </source>
</evidence>
<comment type="subcellular location">
    <subcellularLocation>
        <location evidence="6">Cytoplasm</location>
    </subcellularLocation>
</comment>
<dbReference type="OrthoDB" id="9801289at2"/>
<evidence type="ECO:0000313" key="10">
    <source>
        <dbReference type="Proteomes" id="UP000033519"/>
    </source>
</evidence>
<dbReference type="PANTHER" id="PTHR32338">
    <property type="entry name" value="N-ACETYL-GAMMA-GLUTAMYL-PHOSPHATE REDUCTASE, CHLOROPLASTIC-RELATED-RELATED"/>
    <property type="match status" value="1"/>
</dbReference>
<dbReference type="HAMAP" id="MF_01110">
    <property type="entry name" value="ArgC_type2"/>
    <property type="match status" value="1"/>
</dbReference>
<dbReference type="EMBL" id="FOMB01000001">
    <property type="protein sequence ID" value="SFB92510.1"/>
    <property type="molecule type" value="Genomic_DNA"/>
</dbReference>
<evidence type="ECO:0000313" key="11">
    <source>
        <dbReference type="Proteomes" id="UP000182258"/>
    </source>
</evidence>
<reference evidence="8 10" key="1">
    <citation type="submission" date="2015-03" db="EMBL/GenBank/DDBJ databases">
        <authorList>
            <person name="Lepp D."/>
            <person name="Hassan Y.I."/>
            <person name="Li X.-Z."/>
            <person name="Zhou T."/>
        </authorList>
    </citation>
    <scope>NUCLEOTIDE SEQUENCE [LARGE SCALE GENOMIC DNA]</scope>
    <source>
        <strain evidence="8 10">Cr7-05</strain>
    </source>
</reference>
<dbReference type="RefSeq" id="WP_046170594.1">
    <property type="nucleotide sequence ID" value="NZ_FOMB01000001.1"/>
</dbReference>
<evidence type="ECO:0000256" key="1">
    <source>
        <dbReference type="ARBA" id="ARBA00022490"/>
    </source>
</evidence>
<dbReference type="SMART" id="SM00859">
    <property type="entry name" value="Semialdhyde_dh"/>
    <property type="match status" value="1"/>
</dbReference>